<comment type="caution">
    <text evidence="6">The sequence shown here is derived from an EMBL/GenBank/DDBJ whole genome shotgun (WGS) entry which is preliminary data.</text>
</comment>
<sequence>MSGISHETIGTIGAILTTTAFLPQTVKVIRTRDTQSISLTMYLLFTTGVCFWLVYGLMIESVPVVSANLITLVFSSIILLLKLKERPQLDLSDKDQTD</sequence>
<evidence type="ECO:0000256" key="4">
    <source>
        <dbReference type="ARBA" id="ARBA00023136"/>
    </source>
</evidence>
<reference evidence="6 7" key="1">
    <citation type="submission" date="2018-03" db="EMBL/GenBank/DDBJ databases">
        <title>Genomic Encyclopedia of Type Strains, Phase III (KMG-III): the genomes of soil and plant-associated and newly described type strains.</title>
        <authorList>
            <person name="Whitman W."/>
        </authorList>
    </citation>
    <scope>NUCLEOTIDE SEQUENCE [LARGE SCALE GENOMIC DNA]</scope>
    <source>
        <strain evidence="6 7">MWH-P2sevCIIIb</strain>
    </source>
</reference>
<dbReference type="GO" id="GO:0016020">
    <property type="term" value="C:membrane"/>
    <property type="evidence" value="ECO:0007669"/>
    <property type="project" value="UniProtKB-SubCell"/>
</dbReference>
<dbReference type="Proteomes" id="UP000238308">
    <property type="component" value="Unassembled WGS sequence"/>
</dbReference>
<evidence type="ECO:0000256" key="2">
    <source>
        <dbReference type="ARBA" id="ARBA00022692"/>
    </source>
</evidence>
<evidence type="ECO:0000313" key="7">
    <source>
        <dbReference type="Proteomes" id="UP000238308"/>
    </source>
</evidence>
<keyword evidence="3 5" id="KW-1133">Transmembrane helix</keyword>
<dbReference type="GO" id="GO:0051119">
    <property type="term" value="F:sugar transmembrane transporter activity"/>
    <property type="evidence" value="ECO:0007669"/>
    <property type="project" value="InterPro"/>
</dbReference>
<comment type="subcellular location">
    <subcellularLocation>
        <location evidence="1">Membrane</location>
        <topology evidence="1">Multi-pass membrane protein</topology>
    </subcellularLocation>
</comment>
<keyword evidence="4 5" id="KW-0472">Membrane</keyword>
<dbReference type="RefSeq" id="WP_106227695.1">
    <property type="nucleotide sequence ID" value="NZ_PVTV01000013.1"/>
</dbReference>
<dbReference type="Pfam" id="PF04193">
    <property type="entry name" value="PQ-loop"/>
    <property type="match status" value="1"/>
</dbReference>
<accession>A0A2T0XGR5</accession>
<dbReference type="NCBIfam" id="NF037968">
    <property type="entry name" value="SemiSWEET_2"/>
    <property type="match status" value="1"/>
</dbReference>
<dbReference type="OrthoDB" id="122062at2"/>
<evidence type="ECO:0000313" key="6">
    <source>
        <dbReference type="EMBL" id="PRY98144.1"/>
    </source>
</evidence>
<feature type="transmembrane region" description="Helical" evidence="5">
    <location>
        <begin position="39"/>
        <end position="58"/>
    </location>
</feature>
<evidence type="ECO:0000256" key="1">
    <source>
        <dbReference type="ARBA" id="ARBA00004141"/>
    </source>
</evidence>
<feature type="transmembrane region" description="Helical" evidence="5">
    <location>
        <begin position="64"/>
        <end position="81"/>
    </location>
</feature>
<dbReference type="EMBL" id="PVTV01000013">
    <property type="protein sequence ID" value="PRY98144.1"/>
    <property type="molecule type" value="Genomic_DNA"/>
</dbReference>
<evidence type="ECO:0000256" key="3">
    <source>
        <dbReference type="ARBA" id="ARBA00022989"/>
    </source>
</evidence>
<dbReference type="AlphaFoldDB" id="A0A2T0XGR5"/>
<evidence type="ECO:0000256" key="5">
    <source>
        <dbReference type="SAM" id="Phobius"/>
    </source>
</evidence>
<dbReference type="InterPro" id="IPR047662">
    <property type="entry name" value="SemiSWEET"/>
</dbReference>
<proteinExistence type="predicted"/>
<gene>
    <name evidence="6" type="ORF">BCM14_1861</name>
</gene>
<protein>
    <submittedName>
        <fullName evidence="6">MtN3 and saliva related transmembrane protein</fullName>
    </submittedName>
</protein>
<dbReference type="InterPro" id="IPR006603">
    <property type="entry name" value="PQ-loop_rpt"/>
</dbReference>
<dbReference type="Gene3D" id="1.20.1280.290">
    <property type="match status" value="1"/>
</dbReference>
<organism evidence="6 7">
    <name type="scientific">Jezberella montanilacus</name>
    <dbReference type="NCBI Taxonomy" id="323426"/>
    <lineage>
        <taxon>Bacteria</taxon>
        <taxon>Pseudomonadati</taxon>
        <taxon>Pseudomonadota</taxon>
        <taxon>Betaproteobacteria</taxon>
        <taxon>Burkholderiales</taxon>
        <taxon>Alcaligenaceae</taxon>
        <taxon>Jezberella</taxon>
    </lineage>
</organism>
<name>A0A2T0XGR5_9BURK</name>
<keyword evidence="2 5" id="KW-0812">Transmembrane</keyword>
<keyword evidence="7" id="KW-1185">Reference proteome</keyword>